<dbReference type="Gene3D" id="3.80.10.10">
    <property type="entry name" value="Ribonuclease Inhibitor"/>
    <property type="match status" value="1"/>
</dbReference>
<evidence type="ECO:0000313" key="3">
    <source>
        <dbReference type="Proteomes" id="UP001212841"/>
    </source>
</evidence>
<accession>A0AAD5S2X8</accession>
<dbReference type="Proteomes" id="UP001212841">
    <property type="component" value="Unassembled WGS sequence"/>
</dbReference>
<dbReference type="EMBL" id="JADGJD010001678">
    <property type="protein sequence ID" value="KAJ3038996.1"/>
    <property type="molecule type" value="Genomic_DNA"/>
</dbReference>
<name>A0AAD5S2X8_9FUNG</name>
<gene>
    <name evidence="2" type="primary">TCTE1</name>
    <name evidence="2" type="ORF">HK097_002970</name>
</gene>
<feature type="compositionally biased region" description="Polar residues" evidence="1">
    <location>
        <begin position="7"/>
        <end position="18"/>
    </location>
</feature>
<comment type="caution">
    <text evidence="2">The sequence shown here is derived from an EMBL/GenBank/DDBJ whole genome shotgun (WGS) entry which is preliminary data.</text>
</comment>
<proteinExistence type="predicted"/>
<dbReference type="InterPro" id="IPR032675">
    <property type="entry name" value="LRR_dom_sf"/>
</dbReference>
<protein>
    <submittedName>
        <fullName evidence="2">T-complex-associated testis-expressed protein 1</fullName>
    </submittedName>
</protein>
<keyword evidence="3" id="KW-1185">Reference proteome</keyword>
<feature type="region of interest" description="Disordered" evidence="1">
    <location>
        <begin position="1"/>
        <end position="66"/>
    </location>
</feature>
<feature type="compositionally biased region" description="Basic and acidic residues" evidence="1">
    <location>
        <begin position="270"/>
        <end position="295"/>
    </location>
</feature>
<feature type="compositionally biased region" description="Gly residues" evidence="1">
    <location>
        <begin position="247"/>
        <end position="265"/>
    </location>
</feature>
<evidence type="ECO:0000313" key="2">
    <source>
        <dbReference type="EMBL" id="KAJ3038996.1"/>
    </source>
</evidence>
<feature type="region of interest" description="Disordered" evidence="1">
    <location>
        <begin position="240"/>
        <end position="295"/>
    </location>
</feature>
<reference evidence="2" key="1">
    <citation type="submission" date="2020-05" db="EMBL/GenBank/DDBJ databases">
        <title>Phylogenomic resolution of chytrid fungi.</title>
        <authorList>
            <person name="Stajich J.E."/>
            <person name="Amses K."/>
            <person name="Simmons R."/>
            <person name="Seto K."/>
            <person name="Myers J."/>
            <person name="Bonds A."/>
            <person name="Quandt C.A."/>
            <person name="Barry K."/>
            <person name="Liu P."/>
            <person name="Grigoriev I."/>
            <person name="Longcore J.E."/>
            <person name="James T.Y."/>
        </authorList>
    </citation>
    <scope>NUCLEOTIDE SEQUENCE</scope>
    <source>
        <strain evidence="2">JEL0318</strain>
    </source>
</reference>
<evidence type="ECO:0000256" key="1">
    <source>
        <dbReference type="SAM" id="MobiDB-lite"/>
    </source>
</evidence>
<feature type="non-terminal residue" evidence="2">
    <location>
        <position position="385"/>
    </location>
</feature>
<dbReference type="AlphaFoldDB" id="A0AAD5S2X8"/>
<organism evidence="2 3">
    <name type="scientific">Rhizophlyctis rosea</name>
    <dbReference type="NCBI Taxonomy" id="64517"/>
    <lineage>
        <taxon>Eukaryota</taxon>
        <taxon>Fungi</taxon>
        <taxon>Fungi incertae sedis</taxon>
        <taxon>Chytridiomycota</taxon>
        <taxon>Chytridiomycota incertae sedis</taxon>
        <taxon>Chytridiomycetes</taxon>
        <taxon>Rhizophlyctidales</taxon>
        <taxon>Rhizophlyctidaceae</taxon>
        <taxon>Rhizophlyctis</taxon>
    </lineage>
</organism>
<dbReference type="SUPFAM" id="SSF52047">
    <property type="entry name" value="RNI-like"/>
    <property type="match status" value="1"/>
</dbReference>
<sequence>MAEPATASPQQTPPSDNFTSKTSTPDRPDSTTSNVENSAPPAGLFEPLPAQPGAEGDIPAGGPSAVFAPQQLEMPSMAGMSPKEKLMAQRRIIAEDPEWNLAPVPKLSELCVKIIVANFEKTPHLSTLPTKYRNLILSSISTSLPLSLAAPLIPDESYWSRRALATYKLCNIANHGNSWKRLFFEKHIQDVIENHIPKKSSSGMGTGAGREEEKKVVEEIRLAGSWVERLEIGQLRPVEMEEDEGEGSSGNGGAAGAAGGNGGLVGDAPKGYKNERDKRKEEESGVKELKIKPTDPPPDHMDLSLVFASLPGLMHLKLYYGVRDCGINFHRAYFGMTLPDCTYLCTALSRTQTLESLTIQASKIDDDRCRMICKSLLQNKSLKHL</sequence>